<name>A0ABS9QWV9_9GAMM</name>
<evidence type="ECO:0000313" key="2">
    <source>
        <dbReference type="Proteomes" id="UP000829384"/>
    </source>
</evidence>
<organism evidence="1 2">
    <name type="scientific">Shewanella cutis</name>
    <dbReference type="NCBI Taxonomy" id="2766780"/>
    <lineage>
        <taxon>Bacteria</taxon>
        <taxon>Pseudomonadati</taxon>
        <taxon>Pseudomonadota</taxon>
        <taxon>Gammaproteobacteria</taxon>
        <taxon>Alteromonadales</taxon>
        <taxon>Shewanellaceae</taxon>
        <taxon>Shewanella</taxon>
    </lineage>
</organism>
<accession>A0ABS9QWV9</accession>
<dbReference type="Proteomes" id="UP000829384">
    <property type="component" value="Unassembled WGS sequence"/>
</dbReference>
<dbReference type="EMBL" id="JACSDI010000004">
    <property type="protein sequence ID" value="MCG9964058.1"/>
    <property type="molecule type" value="Genomic_DNA"/>
</dbReference>
<comment type="caution">
    <text evidence="1">The sequence shown here is derived from an EMBL/GenBank/DDBJ whole genome shotgun (WGS) entry which is preliminary data.</text>
</comment>
<dbReference type="RefSeq" id="WP_240130722.1">
    <property type="nucleotide sequence ID" value="NZ_JACSDI010000004.1"/>
</dbReference>
<gene>
    <name evidence="1" type="ORF">H9J30_09055</name>
</gene>
<reference evidence="1 2" key="1">
    <citation type="submission" date="2020-08" db="EMBL/GenBank/DDBJ databases">
        <title>Whole genome sequence of Shewanella sp strain PS-2.</title>
        <authorList>
            <person name="Das S.K."/>
        </authorList>
    </citation>
    <scope>NUCLEOTIDE SEQUENCE [LARGE SCALE GENOMIC DNA]</scope>
    <source>
        <strain evidence="1 2">PS-2</strain>
    </source>
</reference>
<proteinExistence type="predicted"/>
<protein>
    <submittedName>
        <fullName evidence="1">Uncharacterized protein</fullName>
    </submittedName>
</protein>
<keyword evidence="2" id="KW-1185">Reference proteome</keyword>
<sequence length="489" mass="57144">MKIQLSKVCFGLPMKSFFMDYTVSKKRELPVVKEFVIRLIYSLTTTSLETIQDFFGLTNKEMLAIVDDLQEENLIEWETGKIKLTYYAMSKFTEEDGNLRPTFFEVTDEASPVEFELYSFRMLSTDVRRSGSQDFSVSLNLPDECYRNLLNKAQSAFDTNFNLFRELVLKEDVFSEIKELYKINQVSNRFDSTLPLEVEYFVDTESPNILKMEYVSNTVDEWDESKTMFSLMDSTIQVDTKKDQYDSFNEYLEVSNDPFLLQYWDESTKTLNIKGLVNHYENSLTRLNDDTFMLIGNLYTENNRDIILGRLGTIFENKQDNSGLIWLTNAESKTWGKTTDLSKLVDGIYSLFDKRKKTSKVVLGMVCESYQESIIQRNNFWKLSDAELMDLPARFGGEDAEFMMIPGIMVASLFHLQLDDKRDISFPVGYVSFESKFISKISNKFLDWITHQPKYNDYLEKKDTQEDQKVRSKYLMPILQQGTLNPKLY</sequence>
<evidence type="ECO:0000313" key="1">
    <source>
        <dbReference type="EMBL" id="MCG9964058.1"/>
    </source>
</evidence>